<evidence type="ECO:0008006" key="3">
    <source>
        <dbReference type="Google" id="ProtNLM"/>
    </source>
</evidence>
<reference evidence="1 2" key="1">
    <citation type="journal article" date="2012" name="Appl. Environ. Microbiol.">
        <title>Short-read sequencing for genomic analysis of the brown rot fungus Fibroporia radiculosa.</title>
        <authorList>
            <person name="Tang J.D."/>
            <person name="Perkins A.D."/>
            <person name="Sonstegard T.S."/>
            <person name="Schroeder S.G."/>
            <person name="Burgess S.C."/>
            <person name="Diehl S.V."/>
        </authorList>
    </citation>
    <scope>NUCLEOTIDE SEQUENCE [LARGE SCALE GENOMIC DNA]</scope>
    <source>
        <strain evidence="1 2">TFFH 294</strain>
    </source>
</reference>
<dbReference type="InParanoid" id="J4GQC3"/>
<sequence length="547" mass="61406">MPGSIGRSVQDSPTVHTMHRALHIPDILQHILSYFDWNDNPFREDRETLRSCTLVSRAISDCALAILWKTLRNLRPLYALMLTTKVGATTGLLPASHKKPSGIYFEYGDPFKTWQRLQYYASFVVHLTVTHNDPEGMTALCRYARQFGHGKALFYSLRHLRWAVGPFTPFATCQFLLLSPSLCSLRISIHSLDEFSQNVALYGDQPVFQTIARRAPHLEELQVGGLNSLLYLEPIANLAQLRAIELNNCVVDSLLFHALAPLATVKDVKIVIRSVDLAEGEVYHLPSIHSLSLQGTASCIKACMSGMNLAYLRALRLTLPVTTSPVECSQVLDLLLKLDLPLLVGIRLTLRTRYDLAEWDNSQAIHHLEDYIRALFPMHQLEEVCIDAYHLPLRLSTAVMKSMAAAWPMLRGLALRYLPQSQFSPPTPATLLDLAQYLPGLQTLALSHLDITRIPATIDLHHLHHLPSNGLRHLSVEIRGMVTRVSDFAQFLNTLHPQLRATGTLTGQTSTWPSWLQIPRNNSTEVWRCKIDLPSPLDNALLSLTSV</sequence>
<name>J4GQC3_9APHY</name>
<keyword evidence="2" id="KW-1185">Reference proteome</keyword>
<dbReference type="EMBL" id="HE797096">
    <property type="protein sequence ID" value="CCM02955.1"/>
    <property type="molecule type" value="Genomic_DNA"/>
</dbReference>
<dbReference type="Gene3D" id="3.80.10.10">
    <property type="entry name" value="Ribonuclease Inhibitor"/>
    <property type="match status" value="1"/>
</dbReference>
<dbReference type="Proteomes" id="UP000006352">
    <property type="component" value="Unassembled WGS sequence"/>
</dbReference>
<dbReference type="AlphaFoldDB" id="J4GQC3"/>
<evidence type="ECO:0000313" key="2">
    <source>
        <dbReference type="Proteomes" id="UP000006352"/>
    </source>
</evidence>
<organism evidence="1 2">
    <name type="scientific">Fibroporia radiculosa</name>
    <dbReference type="NCBI Taxonomy" id="599839"/>
    <lineage>
        <taxon>Eukaryota</taxon>
        <taxon>Fungi</taxon>
        <taxon>Dikarya</taxon>
        <taxon>Basidiomycota</taxon>
        <taxon>Agaricomycotina</taxon>
        <taxon>Agaricomycetes</taxon>
        <taxon>Polyporales</taxon>
        <taxon>Fibroporiaceae</taxon>
        <taxon>Fibroporia</taxon>
    </lineage>
</organism>
<dbReference type="InterPro" id="IPR032675">
    <property type="entry name" value="LRR_dom_sf"/>
</dbReference>
<proteinExistence type="predicted"/>
<evidence type="ECO:0000313" key="1">
    <source>
        <dbReference type="EMBL" id="CCM02955.1"/>
    </source>
</evidence>
<dbReference type="GeneID" id="24097866"/>
<dbReference type="RefSeq" id="XP_012182238.1">
    <property type="nucleotide sequence ID" value="XM_012326848.1"/>
</dbReference>
<dbReference type="HOGENOM" id="CLU_497854_0_0_1"/>
<protein>
    <recommendedName>
        <fullName evidence="3">F-box domain-containing protein</fullName>
    </recommendedName>
</protein>
<dbReference type="OrthoDB" id="3222238at2759"/>
<dbReference type="SUPFAM" id="SSF52058">
    <property type="entry name" value="L domain-like"/>
    <property type="match status" value="1"/>
</dbReference>
<accession>J4GQC3</accession>
<gene>
    <name evidence="1" type="ORF">FIBRA_05070</name>
</gene>